<feature type="domain" description="GH16" evidence="4">
    <location>
        <begin position="40"/>
        <end position="265"/>
    </location>
</feature>
<dbReference type="GO" id="GO:0009277">
    <property type="term" value="C:fungal-type cell wall"/>
    <property type="evidence" value="ECO:0007669"/>
    <property type="project" value="TreeGrafter"/>
</dbReference>
<keyword evidence="3" id="KW-0326">Glycosidase</keyword>
<evidence type="ECO:0000313" key="6">
    <source>
        <dbReference type="Proteomes" id="UP000053890"/>
    </source>
</evidence>
<gene>
    <name evidence="5" type="ORF">RHOBADRAFT_7063</name>
</gene>
<reference evidence="5 6" key="1">
    <citation type="journal article" date="2015" name="Front. Microbiol.">
        <title>Genome sequence of the plant growth promoting endophytic yeast Rhodotorula graminis WP1.</title>
        <authorList>
            <person name="Firrincieli A."/>
            <person name="Otillar R."/>
            <person name="Salamov A."/>
            <person name="Schmutz J."/>
            <person name="Khan Z."/>
            <person name="Redman R.S."/>
            <person name="Fleck N.D."/>
            <person name="Lindquist E."/>
            <person name="Grigoriev I.V."/>
            <person name="Doty S.L."/>
        </authorList>
    </citation>
    <scope>NUCLEOTIDE SEQUENCE [LARGE SCALE GENOMIC DNA]</scope>
    <source>
        <strain evidence="5 6">WP1</strain>
    </source>
</reference>
<dbReference type="InterPro" id="IPR013320">
    <property type="entry name" value="ConA-like_dom_sf"/>
</dbReference>
<feature type="non-terminal residue" evidence="5">
    <location>
        <position position="1"/>
    </location>
</feature>
<dbReference type="Proteomes" id="UP000053890">
    <property type="component" value="Unassembled WGS sequence"/>
</dbReference>
<accession>A0A194S6D7</accession>
<dbReference type="EMBL" id="KQ474077">
    <property type="protein sequence ID" value="KPV76109.1"/>
    <property type="molecule type" value="Genomic_DNA"/>
</dbReference>
<name>A0A194S6D7_RHOGW</name>
<dbReference type="PANTHER" id="PTHR10963">
    <property type="entry name" value="GLYCOSYL HYDROLASE-RELATED"/>
    <property type="match status" value="1"/>
</dbReference>
<dbReference type="SUPFAM" id="SSF49899">
    <property type="entry name" value="Concanavalin A-like lectins/glucanases"/>
    <property type="match status" value="1"/>
</dbReference>
<organism evidence="5 6">
    <name type="scientific">Rhodotorula graminis (strain WP1)</name>
    <dbReference type="NCBI Taxonomy" id="578459"/>
    <lineage>
        <taxon>Eukaryota</taxon>
        <taxon>Fungi</taxon>
        <taxon>Dikarya</taxon>
        <taxon>Basidiomycota</taxon>
        <taxon>Pucciniomycotina</taxon>
        <taxon>Microbotryomycetes</taxon>
        <taxon>Sporidiobolales</taxon>
        <taxon>Sporidiobolaceae</taxon>
        <taxon>Rhodotorula</taxon>
    </lineage>
</organism>
<keyword evidence="1" id="KW-0732">Signal</keyword>
<dbReference type="PROSITE" id="PS51762">
    <property type="entry name" value="GH16_2"/>
    <property type="match status" value="1"/>
</dbReference>
<dbReference type="AlphaFoldDB" id="A0A194S6D7"/>
<dbReference type="GO" id="GO:0031505">
    <property type="term" value="P:fungal-type cell wall organization"/>
    <property type="evidence" value="ECO:0007669"/>
    <property type="project" value="TreeGrafter"/>
</dbReference>
<dbReference type="OMA" id="NTFSEWH"/>
<dbReference type="InterPro" id="IPR050546">
    <property type="entry name" value="Glycosyl_Hydrlase_16"/>
</dbReference>
<dbReference type="GeneID" id="28979626"/>
<evidence type="ECO:0000256" key="3">
    <source>
        <dbReference type="ARBA" id="ARBA00023295"/>
    </source>
</evidence>
<dbReference type="GO" id="GO:0005975">
    <property type="term" value="P:carbohydrate metabolic process"/>
    <property type="evidence" value="ECO:0007669"/>
    <property type="project" value="InterPro"/>
</dbReference>
<dbReference type="InterPro" id="IPR000757">
    <property type="entry name" value="Beta-glucanase-like"/>
</dbReference>
<evidence type="ECO:0000256" key="1">
    <source>
        <dbReference type="ARBA" id="ARBA00022729"/>
    </source>
</evidence>
<evidence type="ECO:0000313" key="5">
    <source>
        <dbReference type="EMBL" id="KPV76109.1"/>
    </source>
</evidence>
<keyword evidence="2 5" id="KW-0378">Hydrolase</keyword>
<evidence type="ECO:0000259" key="4">
    <source>
        <dbReference type="PROSITE" id="PS51762"/>
    </source>
</evidence>
<dbReference type="PANTHER" id="PTHR10963:SF22">
    <property type="entry name" value="GLYCOSIDASE CRH2-RELATED"/>
    <property type="match status" value="1"/>
</dbReference>
<dbReference type="Gene3D" id="2.60.120.200">
    <property type="match status" value="1"/>
</dbReference>
<dbReference type="RefSeq" id="XP_018272158.1">
    <property type="nucleotide sequence ID" value="XM_018419180.1"/>
</dbReference>
<dbReference type="GO" id="GO:0016757">
    <property type="term" value="F:glycosyltransferase activity"/>
    <property type="evidence" value="ECO:0007669"/>
    <property type="project" value="TreeGrafter"/>
</dbReference>
<protein>
    <submittedName>
        <fullName evidence="5">Glycoside hydrolase family 16 protein</fullName>
    </submittedName>
</protein>
<sequence length="280" mass="30458">SSAVACGWASQCPQQQPCCSEYGYCSAGTACLGGCNPQGSYGQGYCAPMPVCSSKNYTFADDSRFQKDHADWNGDATKYDWTLDKLDSSNPPIVQNNALVLTLTENGGGTRVSTTDTVLYGTIQASIKTVGAPGVVTAFITMSGVKDEIDFEWTGNNTDETQSNWYWEGDVDDYTHGGSHTTRNRASQFNTYGIEWTPTQLDWLVNGKSVRTLLKSSDKNGRYPQTPSRVQFSVWPAGIKASPQGTIDWSGGLIDWSSPAYTANKAFQAEVAWVSVDCYD</sequence>
<evidence type="ECO:0000256" key="2">
    <source>
        <dbReference type="ARBA" id="ARBA00022801"/>
    </source>
</evidence>
<keyword evidence="6" id="KW-1185">Reference proteome</keyword>
<dbReference type="STRING" id="578459.A0A194S6D7"/>
<dbReference type="GO" id="GO:0004553">
    <property type="term" value="F:hydrolase activity, hydrolyzing O-glycosyl compounds"/>
    <property type="evidence" value="ECO:0007669"/>
    <property type="project" value="InterPro"/>
</dbReference>
<dbReference type="OrthoDB" id="4781at2759"/>
<proteinExistence type="predicted"/>
<feature type="non-terminal residue" evidence="5">
    <location>
        <position position="280"/>
    </location>
</feature>
<dbReference type="Pfam" id="PF00722">
    <property type="entry name" value="Glyco_hydro_16"/>
    <property type="match status" value="1"/>
</dbReference>